<evidence type="ECO:0000313" key="3">
    <source>
        <dbReference type="Proteomes" id="UP000269221"/>
    </source>
</evidence>
<reference evidence="2 3" key="1">
    <citation type="submission" date="2018-07" db="EMBL/GenBank/DDBJ databases">
        <title>A high quality draft genome assembly of the barn swallow (H. rustica rustica).</title>
        <authorList>
            <person name="Formenti G."/>
            <person name="Chiara M."/>
            <person name="Poveda L."/>
            <person name="Francoijs K.-J."/>
            <person name="Bonisoli-Alquati A."/>
            <person name="Canova L."/>
            <person name="Gianfranceschi L."/>
            <person name="Horner D.S."/>
            <person name="Saino N."/>
        </authorList>
    </citation>
    <scope>NUCLEOTIDE SEQUENCE [LARGE SCALE GENOMIC DNA]</scope>
    <source>
        <strain evidence="2">Chelidonia</strain>
        <tissue evidence="2">Blood</tissue>
    </source>
</reference>
<comment type="caution">
    <text evidence="2">The sequence shown here is derived from an EMBL/GenBank/DDBJ whole genome shotgun (WGS) entry which is preliminary data.</text>
</comment>
<dbReference type="AlphaFoldDB" id="A0A3M0L5Q3"/>
<evidence type="ECO:0000256" key="1">
    <source>
        <dbReference type="SAM" id="MobiDB-lite"/>
    </source>
</evidence>
<feature type="compositionally biased region" description="Acidic residues" evidence="1">
    <location>
        <begin position="7"/>
        <end position="34"/>
    </location>
</feature>
<protein>
    <submittedName>
        <fullName evidence="2">Uncharacterized protein</fullName>
    </submittedName>
</protein>
<accession>A0A3M0L5Q3</accession>
<feature type="region of interest" description="Disordered" evidence="1">
    <location>
        <begin position="1"/>
        <end position="35"/>
    </location>
</feature>
<organism evidence="2 3">
    <name type="scientific">Hirundo rustica rustica</name>
    <dbReference type="NCBI Taxonomy" id="333673"/>
    <lineage>
        <taxon>Eukaryota</taxon>
        <taxon>Metazoa</taxon>
        <taxon>Chordata</taxon>
        <taxon>Craniata</taxon>
        <taxon>Vertebrata</taxon>
        <taxon>Euteleostomi</taxon>
        <taxon>Archelosauria</taxon>
        <taxon>Archosauria</taxon>
        <taxon>Dinosauria</taxon>
        <taxon>Saurischia</taxon>
        <taxon>Theropoda</taxon>
        <taxon>Coelurosauria</taxon>
        <taxon>Aves</taxon>
        <taxon>Neognathae</taxon>
        <taxon>Neoaves</taxon>
        <taxon>Telluraves</taxon>
        <taxon>Australaves</taxon>
        <taxon>Passeriformes</taxon>
        <taxon>Sylvioidea</taxon>
        <taxon>Hirundinidae</taxon>
        <taxon>Hirundo</taxon>
    </lineage>
</organism>
<evidence type="ECO:0000313" key="2">
    <source>
        <dbReference type="EMBL" id="RMC20829.1"/>
    </source>
</evidence>
<gene>
    <name evidence="2" type="ORF">DUI87_01682</name>
</gene>
<name>A0A3M0L5Q3_HIRRU</name>
<dbReference type="EMBL" id="QRBI01000093">
    <property type="protein sequence ID" value="RMC20829.1"/>
    <property type="molecule type" value="Genomic_DNA"/>
</dbReference>
<proteinExistence type="predicted"/>
<keyword evidence="3" id="KW-1185">Reference proteome</keyword>
<dbReference type="Proteomes" id="UP000269221">
    <property type="component" value="Unassembled WGS sequence"/>
</dbReference>
<sequence length="103" mass="12110">MSSVPEWQEDIEWEEDTELEEDSEEDRDLEEEPQVEWPVQLEWFDEACPDSEHRPLLGRKKPKNPINMIASILRMRNLRILHQVHSLVWGTKSPPGGGYSPFL</sequence>